<dbReference type="EMBL" id="HBED01036808">
    <property type="protein sequence ID" value="CAD8320106.1"/>
    <property type="molecule type" value="Transcribed_RNA"/>
</dbReference>
<protein>
    <submittedName>
        <fullName evidence="1">Uncharacterized protein</fullName>
    </submittedName>
</protein>
<dbReference type="AlphaFoldDB" id="A0A7R9WD01"/>
<name>A0A7R9WD01_9STRA</name>
<evidence type="ECO:0000313" key="1">
    <source>
        <dbReference type="EMBL" id="CAD8320106.1"/>
    </source>
</evidence>
<gene>
    <name evidence="1" type="ORF">TDUB1175_LOCUS18522</name>
</gene>
<sequence length="304" mass="34219">MKDLENKKVVIAIDTKDLNGQELSEFLKELFGWAGKVMILLVCRGRGIAESVPYTGLAESTISVGPLPFRQSAILFGTLCPLLSKCADNLTPTQFSEIVVPKHEEDNKAGDYFSERSVLVLRIIGEGIPAKTITAAQSIEKEQFDKLLKICKLDHFRFTPGREKRLKELADDLELKFKKRQNRKVENLPPFQEVDVLTEELSSLGTSDDLSSANQVPGGTVVEVEIKQRYLWPVRSVEIIGWHRGKKVAEALSLPLGSNNTMLERFCAQLQHHEPHPLTISQEDRNRLEKELVLNVDWGKHILG</sequence>
<proteinExistence type="predicted"/>
<accession>A0A7R9WD01</accession>
<organism evidence="1">
    <name type="scientific">Pseudictyota dubia</name>
    <dbReference type="NCBI Taxonomy" id="2749911"/>
    <lineage>
        <taxon>Eukaryota</taxon>
        <taxon>Sar</taxon>
        <taxon>Stramenopiles</taxon>
        <taxon>Ochrophyta</taxon>
        <taxon>Bacillariophyta</taxon>
        <taxon>Mediophyceae</taxon>
        <taxon>Biddulphiophycidae</taxon>
        <taxon>Eupodiscales</taxon>
        <taxon>Odontellaceae</taxon>
        <taxon>Pseudictyota</taxon>
    </lineage>
</organism>
<reference evidence="1" key="1">
    <citation type="submission" date="2021-01" db="EMBL/GenBank/DDBJ databases">
        <authorList>
            <person name="Corre E."/>
            <person name="Pelletier E."/>
            <person name="Niang G."/>
            <person name="Scheremetjew M."/>
            <person name="Finn R."/>
            <person name="Kale V."/>
            <person name="Holt S."/>
            <person name="Cochrane G."/>
            <person name="Meng A."/>
            <person name="Brown T."/>
            <person name="Cohen L."/>
        </authorList>
    </citation>
    <scope>NUCLEOTIDE SEQUENCE</scope>
    <source>
        <strain evidence="1">CCMP147</strain>
    </source>
</reference>